<name>A0AA38I3V5_9CUCU</name>
<evidence type="ECO:0000256" key="1">
    <source>
        <dbReference type="SAM" id="MobiDB-lite"/>
    </source>
</evidence>
<reference evidence="2" key="1">
    <citation type="journal article" date="2023" name="G3 (Bethesda)">
        <title>Whole genome assemblies of Zophobas morio and Tenebrio molitor.</title>
        <authorList>
            <person name="Kaur S."/>
            <person name="Stinson S.A."/>
            <person name="diCenzo G.C."/>
        </authorList>
    </citation>
    <scope>NUCLEOTIDE SEQUENCE</scope>
    <source>
        <strain evidence="2">QUZm001</strain>
    </source>
</reference>
<gene>
    <name evidence="2" type="ORF">Zmor_016711</name>
</gene>
<feature type="region of interest" description="Disordered" evidence="1">
    <location>
        <begin position="38"/>
        <end position="79"/>
    </location>
</feature>
<dbReference type="EMBL" id="JALNTZ010000005">
    <property type="protein sequence ID" value="KAJ3650623.1"/>
    <property type="molecule type" value="Genomic_DNA"/>
</dbReference>
<comment type="caution">
    <text evidence="2">The sequence shown here is derived from an EMBL/GenBank/DDBJ whole genome shotgun (WGS) entry which is preliminary data.</text>
</comment>
<proteinExistence type="predicted"/>
<evidence type="ECO:0000313" key="2">
    <source>
        <dbReference type="EMBL" id="KAJ3650623.1"/>
    </source>
</evidence>
<dbReference type="AlphaFoldDB" id="A0AA38I3V5"/>
<protein>
    <submittedName>
        <fullName evidence="2">Uncharacterized protein</fullName>
    </submittedName>
</protein>
<accession>A0AA38I3V5</accession>
<evidence type="ECO:0000313" key="3">
    <source>
        <dbReference type="Proteomes" id="UP001168821"/>
    </source>
</evidence>
<keyword evidence="3" id="KW-1185">Reference proteome</keyword>
<dbReference type="Proteomes" id="UP001168821">
    <property type="component" value="Unassembled WGS sequence"/>
</dbReference>
<sequence>MKSCELRLSQDIIYSLEPRVHLLHFSHIDRPDILAAAGSQSAKSNGTGKKPGGGIGSGTQYVHGKTHPCDHHPASPTEAKQIIISGDVDGARRISAGMKGSDWIG</sequence>
<organism evidence="2 3">
    <name type="scientific">Zophobas morio</name>
    <dbReference type="NCBI Taxonomy" id="2755281"/>
    <lineage>
        <taxon>Eukaryota</taxon>
        <taxon>Metazoa</taxon>
        <taxon>Ecdysozoa</taxon>
        <taxon>Arthropoda</taxon>
        <taxon>Hexapoda</taxon>
        <taxon>Insecta</taxon>
        <taxon>Pterygota</taxon>
        <taxon>Neoptera</taxon>
        <taxon>Endopterygota</taxon>
        <taxon>Coleoptera</taxon>
        <taxon>Polyphaga</taxon>
        <taxon>Cucujiformia</taxon>
        <taxon>Tenebrionidae</taxon>
        <taxon>Zophobas</taxon>
    </lineage>
</organism>